<dbReference type="Pfam" id="PF12937">
    <property type="entry name" value="F-box-like"/>
    <property type="match status" value="1"/>
</dbReference>
<evidence type="ECO:0000256" key="1">
    <source>
        <dbReference type="SAM" id="MobiDB-lite"/>
    </source>
</evidence>
<keyword evidence="4" id="KW-1185">Reference proteome</keyword>
<dbReference type="InterPro" id="IPR036047">
    <property type="entry name" value="F-box-like_dom_sf"/>
</dbReference>
<reference evidence="3 4" key="1">
    <citation type="submission" date="2014-04" db="EMBL/GenBank/DDBJ databases">
        <authorList>
            <consortium name="DOE Joint Genome Institute"/>
            <person name="Kuo A."/>
            <person name="Girlanda M."/>
            <person name="Perotto S."/>
            <person name="Kohler A."/>
            <person name="Nagy L.G."/>
            <person name="Floudas D."/>
            <person name="Copeland A."/>
            <person name="Barry K.W."/>
            <person name="Cichocki N."/>
            <person name="Veneault-Fourrey C."/>
            <person name="LaButti K."/>
            <person name="Lindquist E.A."/>
            <person name="Lipzen A."/>
            <person name="Lundell T."/>
            <person name="Morin E."/>
            <person name="Murat C."/>
            <person name="Sun H."/>
            <person name="Tunlid A."/>
            <person name="Henrissat B."/>
            <person name="Grigoriev I.V."/>
            <person name="Hibbett D.S."/>
            <person name="Martin F."/>
            <person name="Nordberg H.P."/>
            <person name="Cantor M.N."/>
            <person name="Hua S.X."/>
        </authorList>
    </citation>
    <scope>NUCLEOTIDE SEQUENCE [LARGE SCALE GENOMIC DNA]</scope>
    <source>
        <strain evidence="3 4">MUT 4182</strain>
    </source>
</reference>
<dbReference type="EMBL" id="KN823201">
    <property type="protein sequence ID" value="KIO19820.1"/>
    <property type="molecule type" value="Genomic_DNA"/>
</dbReference>
<gene>
    <name evidence="3" type="ORF">M407DRAFT_144551</name>
</gene>
<accession>A0A0C3PXL4</accession>
<evidence type="ECO:0000259" key="2">
    <source>
        <dbReference type="Pfam" id="PF12937"/>
    </source>
</evidence>
<dbReference type="HOGENOM" id="CLU_742256_0_0_1"/>
<protein>
    <recommendedName>
        <fullName evidence="2">F-box domain-containing protein</fullName>
    </recommendedName>
</protein>
<dbReference type="CDD" id="cd09917">
    <property type="entry name" value="F-box_SF"/>
    <property type="match status" value="1"/>
</dbReference>
<feature type="compositionally biased region" description="Pro residues" evidence="1">
    <location>
        <begin position="27"/>
        <end position="36"/>
    </location>
</feature>
<dbReference type="Proteomes" id="UP000054248">
    <property type="component" value="Unassembled WGS sequence"/>
</dbReference>
<organism evidence="3 4">
    <name type="scientific">Tulasnella calospora MUT 4182</name>
    <dbReference type="NCBI Taxonomy" id="1051891"/>
    <lineage>
        <taxon>Eukaryota</taxon>
        <taxon>Fungi</taxon>
        <taxon>Dikarya</taxon>
        <taxon>Basidiomycota</taxon>
        <taxon>Agaricomycotina</taxon>
        <taxon>Agaricomycetes</taxon>
        <taxon>Cantharellales</taxon>
        <taxon>Tulasnellaceae</taxon>
        <taxon>Tulasnella</taxon>
    </lineage>
</organism>
<dbReference type="SUPFAM" id="SSF81383">
    <property type="entry name" value="F-box domain"/>
    <property type="match status" value="1"/>
</dbReference>
<sequence>MLNWTKVKNLLKNLLKQQGLGKQRPLSIPPYRPPPISDKKPHPQPGYWETNGSPLLFPHTDKESRIDDILPFELLLDIFTLIILQAEHPSQCVLNLSLVCKHWAKAARRLELMRVELRERPNQVDRLLGHVSTLGEDVSTDRYRIRVLEVKAPPYRDFHRLSEVLAHARPSVNELRLNRSGFNSVKHVPILSGLEPHPVDEPEIFTTTRDPDVIFPQLRRLHLEAMLAYEVVHLIACCDRTQLESIHLANIQFPASPEIPPVLQHRTFPNLRSIIFNGRLPKDNPLPAYFFSAAPLLEQMGLVIPTVDLDDTVKLLRNHAPPMFTHPQILVKLEIRQGLETDDPCLAELSELIEERDWKRDIRAVSSSGSWAV</sequence>
<feature type="domain" description="F-box" evidence="2">
    <location>
        <begin position="69"/>
        <end position="112"/>
    </location>
</feature>
<evidence type="ECO:0000313" key="3">
    <source>
        <dbReference type="EMBL" id="KIO19820.1"/>
    </source>
</evidence>
<reference evidence="4" key="2">
    <citation type="submission" date="2015-01" db="EMBL/GenBank/DDBJ databases">
        <title>Evolutionary Origins and Diversification of the Mycorrhizal Mutualists.</title>
        <authorList>
            <consortium name="DOE Joint Genome Institute"/>
            <consortium name="Mycorrhizal Genomics Consortium"/>
            <person name="Kohler A."/>
            <person name="Kuo A."/>
            <person name="Nagy L.G."/>
            <person name="Floudas D."/>
            <person name="Copeland A."/>
            <person name="Barry K.W."/>
            <person name="Cichocki N."/>
            <person name="Veneault-Fourrey C."/>
            <person name="LaButti K."/>
            <person name="Lindquist E.A."/>
            <person name="Lipzen A."/>
            <person name="Lundell T."/>
            <person name="Morin E."/>
            <person name="Murat C."/>
            <person name="Riley R."/>
            <person name="Ohm R."/>
            <person name="Sun H."/>
            <person name="Tunlid A."/>
            <person name="Henrissat B."/>
            <person name="Grigoriev I.V."/>
            <person name="Hibbett D.S."/>
            <person name="Martin F."/>
        </authorList>
    </citation>
    <scope>NUCLEOTIDE SEQUENCE [LARGE SCALE GENOMIC DNA]</scope>
    <source>
        <strain evidence="4">MUT 4182</strain>
    </source>
</reference>
<dbReference type="AlphaFoldDB" id="A0A0C3PXL4"/>
<dbReference type="OrthoDB" id="3191509at2759"/>
<proteinExistence type="predicted"/>
<feature type="region of interest" description="Disordered" evidence="1">
    <location>
        <begin position="21"/>
        <end position="53"/>
    </location>
</feature>
<dbReference type="InterPro" id="IPR001810">
    <property type="entry name" value="F-box_dom"/>
</dbReference>
<name>A0A0C3PXL4_9AGAM</name>
<evidence type="ECO:0000313" key="4">
    <source>
        <dbReference type="Proteomes" id="UP000054248"/>
    </source>
</evidence>